<evidence type="ECO:0008006" key="9">
    <source>
        <dbReference type="Google" id="ProtNLM"/>
    </source>
</evidence>
<dbReference type="AlphaFoldDB" id="A0A369L7V1"/>
<dbReference type="Pfam" id="PF04011">
    <property type="entry name" value="LemA"/>
    <property type="match status" value="1"/>
</dbReference>
<dbReference type="GO" id="GO:0016020">
    <property type="term" value="C:membrane"/>
    <property type="evidence" value="ECO:0007669"/>
    <property type="project" value="UniProtKB-SubCell"/>
</dbReference>
<reference evidence="7 8" key="1">
    <citation type="journal article" date="2018" name="Elife">
        <title>Discovery and characterization of a prevalent human gut bacterial enzyme sufficient for the inactivation of a family of plant toxins.</title>
        <authorList>
            <person name="Koppel N."/>
            <person name="Bisanz J.E."/>
            <person name="Pandelia M.E."/>
            <person name="Turnbaugh P.J."/>
            <person name="Balskus E.P."/>
        </authorList>
    </citation>
    <scope>NUCLEOTIDE SEQUENCE [LARGE SCALE GENOMIC DNA]</scope>
    <source>
        <strain evidence="8">anaerobia AP69FAA</strain>
    </source>
</reference>
<sequence>MTAVIILVAIAVVLIVFIIALYNKLVKLRNMVDNAWAQIDVQLQRRLDLIPNVVETVKGYAQHESATLDAVTQARAAVASASTPEGRMGANNHLTETLKSLFAVAEAYPDLKANANFQQLQAELSNTEDKISYMRQSFNDTVMKYNTAIQTFPAVLFAGVMGFKERPSFTAEEGASAAPKVTF</sequence>
<gene>
    <name evidence="7" type="ORF">C1880_05985</name>
</gene>
<evidence type="ECO:0000256" key="3">
    <source>
        <dbReference type="ARBA" id="ARBA00022692"/>
    </source>
</evidence>
<accession>A0A369L7V1</accession>
<dbReference type="InterPro" id="IPR023353">
    <property type="entry name" value="LemA-like_dom_sf"/>
</dbReference>
<evidence type="ECO:0000256" key="2">
    <source>
        <dbReference type="ARBA" id="ARBA00008854"/>
    </source>
</evidence>
<evidence type="ECO:0000313" key="8">
    <source>
        <dbReference type="Proteomes" id="UP000253792"/>
    </source>
</evidence>
<keyword evidence="5 6" id="KW-0472">Membrane</keyword>
<dbReference type="EMBL" id="PPTP01000004">
    <property type="protein sequence ID" value="RDB55753.1"/>
    <property type="molecule type" value="Genomic_DNA"/>
</dbReference>
<evidence type="ECO:0000256" key="1">
    <source>
        <dbReference type="ARBA" id="ARBA00004167"/>
    </source>
</evidence>
<dbReference type="SUPFAM" id="SSF140478">
    <property type="entry name" value="LemA-like"/>
    <property type="match status" value="1"/>
</dbReference>
<dbReference type="PANTHER" id="PTHR34478">
    <property type="entry name" value="PROTEIN LEMA"/>
    <property type="match status" value="1"/>
</dbReference>
<protein>
    <recommendedName>
        <fullName evidence="9">LemA family protein</fullName>
    </recommendedName>
</protein>
<evidence type="ECO:0000313" key="7">
    <source>
        <dbReference type="EMBL" id="RDB55753.1"/>
    </source>
</evidence>
<dbReference type="InterPro" id="IPR007156">
    <property type="entry name" value="MamQ_LemA"/>
</dbReference>
<comment type="caution">
    <text evidence="7">The sequence shown here is derived from an EMBL/GenBank/DDBJ whole genome shotgun (WGS) entry which is preliminary data.</text>
</comment>
<dbReference type="RefSeq" id="WP_114620680.1">
    <property type="nucleotide sequence ID" value="NZ_DBFARL010000057.1"/>
</dbReference>
<dbReference type="Gene3D" id="1.20.1440.20">
    <property type="entry name" value="LemA-like domain"/>
    <property type="match status" value="1"/>
</dbReference>
<evidence type="ECO:0000256" key="4">
    <source>
        <dbReference type="ARBA" id="ARBA00022989"/>
    </source>
</evidence>
<comment type="similarity">
    <text evidence="2">Belongs to the LemA family.</text>
</comment>
<keyword evidence="4 6" id="KW-1133">Transmembrane helix</keyword>
<evidence type="ECO:0000256" key="6">
    <source>
        <dbReference type="SAM" id="Phobius"/>
    </source>
</evidence>
<dbReference type="OrthoDB" id="9804152at2"/>
<comment type="subcellular location">
    <subcellularLocation>
        <location evidence="1">Membrane</location>
        <topology evidence="1">Single-pass membrane protein</topology>
    </subcellularLocation>
</comment>
<evidence type="ECO:0000256" key="5">
    <source>
        <dbReference type="ARBA" id="ARBA00023136"/>
    </source>
</evidence>
<organism evidence="7 8">
    <name type="scientific">Senegalimassilia anaerobia</name>
    <dbReference type="NCBI Taxonomy" id="1473216"/>
    <lineage>
        <taxon>Bacteria</taxon>
        <taxon>Bacillati</taxon>
        <taxon>Actinomycetota</taxon>
        <taxon>Coriobacteriia</taxon>
        <taxon>Coriobacteriales</taxon>
        <taxon>Coriobacteriaceae</taxon>
        <taxon>Senegalimassilia</taxon>
    </lineage>
</organism>
<name>A0A369L7V1_9ACTN</name>
<proteinExistence type="inferred from homology"/>
<dbReference type="Proteomes" id="UP000253792">
    <property type="component" value="Unassembled WGS sequence"/>
</dbReference>
<dbReference type="PANTHER" id="PTHR34478:SF2">
    <property type="entry name" value="MEMBRANE PROTEIN"/>
    <property type="match status" value="1"/>
</dbReference>
<feature type="transmembrane region" description="Helical" evidence="6">
    <location>
        <begin position="6"/>
        <end position="22"/>
    </location>
</feature>
<keyword evidence="8" id="KW-1185">Reference proteome</keyword>
<dbReference type="STRING" id="1034345.GCA_000236865_00754"/>
<keyword evidence="3 6" id="KW-0812">Transmembrane</keyword>